<reference evidence="15 16" key="1">
    <citation type="submission" date="2019-01" db="EMBL/GenBank/DDBJ databases">
        <title>Novel species of Nocardioides.</title>
        <authorList>
            <person name="Liu Q."/>
            <person name="Xin Y.-H."/>
        </authorList>
    </citation>
    <scope>NUCLEOTIDE SEQUENCE [LARGE SCALE GENOMIC DNA]</scope>
    <source>
        <strain evidence="15 16">HLT3-15</strain>
    </source>
</reference>
<dbReference type="Gene3D" id="3.30.70.20">
    <property type="match status" value="1"/>
</dbReference>
<feature type="binding site" evidence="12">
    <location>
        <position position="181"/>
    </location>
    <ligand>
        <name>FAD</name>
        <dbReference type="ChEBI" id="CHEBI:57692"/>
    </ligand>
</feature>
<feature type="binding site" evidence="12">
    <location>
        <position position="117"/>
    </location>
    <ligand>
        <name>FAD</name>
        <dbReference type="ChEBI" id="CHEBI:57692"/>
    </ligand>
</feature>
<feature type="binding site" evidence="13">
    <location>
        <position position="308"/>
    </location>
    <ligand>
        <name>NADP(+)</name>
        <dbReference type="ChEBI" id="CHEBI:58349"/>
    </ligand>
</feature>
<dbReference type="GO" id="GO:0004324">
    <property type="term" value="F:ferredoxin-NADP+ reductase activity"/>
    <property type="evidence" value="ECO:0007669"/>
    <property type="project" value="UniProtKB-EC"/>
</dbReference>
<keyword evidence="6 12" id="KW-0274">FAD</keyword>
<feature type="domain" description="4Fe-4S ferredoxin-type" evidence="14">
    <location>
        <begin position="37"/>
        <end position="66"/>
    </location>
</feature>
<dbReference type="Gene3D" id="3.40.50.720">
    <property type="entry name" value="NAD(P)-binding Rossmann-like Domain"/>
    <property type="match status" value="1"/>
</dbReference>
<dbReference type="EC" id="1.18.1.2" evidence="3"/>
<evidence type="ECO:0000313" key="15">
    <source>
        <dbReference type="EMBL" id="RYB92266.1"/>
    </source>
</evidence>
<dbReference type="InterPro" id="IPR036188">
    <property type="entry name" value="FAD/NAD-bd_sf"/>
</dbReference>
<evidence type="ECO:0000256" key="12">
    <source>
        <dbReference type="PIRSR" id="PIRSR000362-1"/>
    </source>
</evidence>
<dbReference type="GO" id="GO:0051536">
    <property type="term" value="F:iron-sulfur cluster binding"/>
    <property type="evidence" value="ECO:0007669"/>
    <property type="project" value="UniProtKB-KW"/>
</dbReference>
<evidence type="ECO:0000256" key="1">
    <source>
        <dbReference type="ARBA" id="ARBA00001974"/>
    </source>
</evidence>
<dbReference type="InterPro" id="IPR017900">
    <property type="entry name" value="4Fe4S_Fe_S_CS"/>
</dbReference>
<keyword evidence="9" id="KW-0408">Iron</keyword>
<evidence type="ECO:0000313" key="16">
    <source>
        <dbReference type="Proteomes" id="UP000291838"/>
    </source>
</evidence>
<keyword evidence="8" id="KW-0560">Oxidoreductase</keyword>
<evidence type="ECO:0000256" key="5">
    <source>
        <dbReference type="ARBA" id="ARBA00022723"/>
    </source>
</evidence>
<dbReference type="SUPFAM" id="SSF54862">
    <property type="entry name" value="4Fe-4S ferredoxins"/>
    <property type="match status" value="1"/>
</dbReference>
<evidence type="ECO:0000256" key="13">
    <source>
        <dbReference type="PIRSR" id="PIRSR000362-2"/>
    </source>
</evidence>
<dbReference type="SUPFAM" id="SSF51971">
    <property type="entry name" value="Nucleotide-binding domain"/>
    <property type="match status" value="1"/>
</dbReference>
<evidence type="ECO:0000256" key="9">
    <source>
        <dbReference type="ARBA" id="ARBA00023004"/>
    </source>
</evidence>
<feature type="binding site" evidence="12">
    <location>
        <position position="145"/>
    </location>
    <ligand>
        <name>FAD</name>
        <dbReference type="ChEBI" id="CHEBI:57692"/>
    </ligand>
</feature>
<comment type="cofactor">
    <cofactor evidence="1 12">
        <name>FAD</name>
        <dbReference type="ChEBI" id="CHEBI:57692"/>
    </cofactor>
</comment>
<evidence type="ECO:0000256" key="2">
    <source>
        <dbReference type="ARBA" id="ARBA00008312"/>
    </source>
</evidence>
<evidence type="ECO:0000256" key="11">
    <source>
        <dbReference type="ARBA" id="ARBA00047776"/>
    </source>
</evidence>
<dbReference type="PROSITE" id="PS51379">
    <property type="entry name" value="4FE4S_FER_2"/>
    <property type="match status" value="2"/>
</dbReference>
<evidence type="ECO:0000256" key="4">
    <source>
        <dbReference type="ARBA" id="ARBA00022630"/>
    </source>
</evidence>
<dbReference type="PRINTS" id="PR00419">
    <property type="entry name" value="ADXRDTASE"/>
</dbReference>
<dbReference type="Pfam" id="PF12838">
    <property type="entry name" value="Fer4_7"/>
    <property type="match status" value="1"/>
</dbReference>
<dbReference type="PANTHER" id="PTHR48467">
    <property type="entry name" value="GLUTAMATE SYNTHASE 1 [NADH], CHLOROPLASTIC-LIKE"/>
    <property type="match status" value="1"/>
</dbReference>
<keyword evidence="10" id="KW-0411">Iron-sulfur</keyword>
<dbReference type="Proteomes" id="UP000291838">
    <property type="component" value="Unassembled WGS sequence"/>
</dbReference>
<evidence type="ECO:0000256" key="8">
    <source>
        <dbReference type="ARBA" id="ARBA00023002"/>
    </source>
</evidence>
<dbReference type="AlphaFoldDB" id="A0A4Q2RUE7"/>
<evidence type="ECO:0000256" key="7">
    <source>
        <dbReference type="ARBA" id="ARBA00022857"/>
    </source>
</evidence>
<accession>A0A4Q2RUE7</accession>
<feature type="binding site" evidence="12">
    <location>
        <position position="451"/>
    </location>
    <ligand>
        <name>FAD</name>
        <dbReference type="ChEBI" id="CHEBI:57692"/>
    </ligand>
</feature>
<dbReference type="OrthoDB" id="289202at2"/>
<organism evidence="15 16">
    <name type="scientific">Nocardioides glacieisoli</name>
    <dbReference type="NCBI Taxonomy" id="1168730"/>
    <lineage>
        <taxon>Bacteria</taxon>
        <taxon>Bacillati</taxon>
        <taxon>Actinomycetota</taxon>
        <taxon>Actinomycetes</taxon>
        <taxon>Propionibacteriales</taxon>
        <taxon>Nocardioidaceae</taxon>
        <taxon>Nocardioides</taxon>
    </lineage>
</organism>
<dbReference type="InterPro" id="IPR017896">
    <property type="entry name" value="4Fe4S_Fe-S-bd"/>
</dbReference>
<dbReference type="InterPro" id="IPR055275">
    <property type="entry name" value="Ferredox_Rdtase"/>
</dbReference>
<comment type="catalytic activity">
    <reaction evidence="11">
        <text>2 reduced [2Fe-2S]-[ferredoxin] + NADP(+) + H(+) = 2 oxidized [2Fe-2S]-[ferredoxin] + NADPH</text>
        <dbReference type="Rhea" id="RHEA:20125"/>
        <dbReference type="Rhea" id="RHEA-COMP:10000"/>
        <dbReference type="Rhea" id="RHEA-COMP:10001"/>
        <dbReference type="ChEBI" id="CHEBI:15378"/>
        <dbReference type="ChEBI" id="CHEBI:33737"/>
        <dbReference type="ChEBI" id="CHEBI:33738"/>
        <dbReference type="ChEBI" id="CHEBI:57783"/>
        <dbReference type="ChEBI" id="CHEBI:58349"/>
        <dbReference type="EC" id="1.18.1.2"/>
    </reaction>
</comment>
<evidence type="ECO:0000259" key="14">
    <source>
        <dbReference type="PROSITE" id="PS51379"/>
    </source>
</evidence>
<dbReference type="PANTHER" id="PTHR48467:SF1">
    <property type="entry name" value="GLUTAMATE SYNTHASE 1 [NADH], CHLOROPLASTIC-LIKE"/>
    <property type="match status" value="1"/>
</dbReference>
<gene>
    <name evidence="15" type="ORF">EUA06_04700</name>
</gene>
<dbReference type="GO" id="GO:0046872">
    <property type="term" value="F:metal ion binding"/>
    <property type="evidence" value="ECO:0007669"/>
    <property type="project" value="UniProtKB-KW"/>
</dbReference>
<dbReference type="PIRSF" id="PIRSF000362">
    <property type="entry name" value="FNR"/>
    <property type="match status" value="1"/>
</dbReference>
<feature type="domain" description="4Fe-4S ferredoxin-type" evidence="14">
    <location>
        <begin position="1"/>
        <end position="29"/>
    </location>
</feature>
<comment type="similarity">
    <text evidence="2">Belongs to the ferredoxin--NADP reductase type 1 family.</text>
</comment>
<name>A0A4Q2RUE7_9ACTN</name>
<feature type="binding site" evidence="13">
    <location>
        <begin position="296"/>
        <end position="297"/>
    </location>
    <ligand>
        <name>NADP(+)</name>
        <dbReference type="ChEBI" id="CHEBI:58349"/>
    </ligand>
</feature>
<sequence length="544" mass="58321">MTFVITQACCNDASCVAVCPVQCIRPRPGDSDFATTEQLYIDPATCIDCGACAYECPVDAIFPEEDLPPPLADFRDINADYFALHPLEDVRPLPVKRHRLPDATTEFRVAVIGAGPSAMYAVAELSEMVGVSVTVLERTPTPLGLLRAGVAPDHEGTKLIGERFSRVLQRPNVECLFNVEVGRDVSVAELLIHHHAVICAVGAADDRKLGIPGEDLEGSVSAREFVAWYNGHPDYSDRHFDLSGKRAVVIGNGNVALDVARVLARPASAYEKTTMSDVALEALRGSAIEEVMVVGRRGQVFGAYSTAELLALERLPGVDLLAYPAEVSVTDEELVTAGLEESSFNFARRRGVIDAAARRTPVSPRRIIMRYRLKPTALIGEDAVRGVVLTEADGTSEAVETSLVIRAVGFRARSMPGIPFDSSAGIIPNDAGRIVDPDTGRPLPGLYCAGWVKRGPSGVIGTNRTDSAETVASLLEDLADGRVPQPVGSSTDFADLIRSRQPYLVDRAGWRRIEEAELGAGAATGRTRVKLLNSADLLKAARGA</sequence>
<evidence type="ECO:0000256" key="3">
    <source>
        <dbReference type="ARBA" id="ARBA00013223"/>
    </source>
</evidence>
<protein>
    <recommendedName>
        <fullName evidence="3">ferredoxin--NADP(+) reductase</fullName>
        <ecNumber evidence="3">1.18.1.2</ecNumber>
    </recommendedName>
</protein>
<keyword evidence="5" id="KW-0479">Metal-binding</keyword>
<comment type="caution">
    <text evidence="15">The sequence shown here is derived from an EMBL/GenBank/DDBJ whole genome shotgun (WGS) entry which is preliminary data.</text>
</comment>
<keyword evidence="7 13" id="KW-0521">NADP</keyword>
<dbReference type="InterPro" id="IPR021163">
    <property type="entry name" value="Ferredox_Rdtase_adrenod"/>
</dbReference>
<evidence type="ECO:0000256" key="10">
    <source>
        <dbReference type="ARBA" id="ARBA00023014"/>
    </source>
</evidence>
<proteinExistence type="inferred from homology"/>
<dbReference type="InterPro" id="IPR023753">
    <property type="entry name" value="FAD/NAD-binding_dom"/>
</dbReference>
<dbReference type="Pfam" id="PF07992">
    <property type="entry name" value="Pyr_redox_2"/>
    <property type="match status" value="1"/>
</dbReference>
<keyword evidence="4" id="KW-0285">Flavoprotein</keyword>
<dbReference type="Gene3D" id="3.50.50.60">
    <property type="entry name" value="FAD/NAD(P)-binding domain"/>
    <property type="match status" value="1"/>
</dbReference>
<dbReference type="PROSITE" id="PS00198">
    <property type="entry name" value="4FE4S_FER_1"/>
    <property type="match status" value="1"/>
</dbReference>
<dbReference type="EMBL" id="SDWS01000002">
    <property type="protein sequence ID" value="RYB92266.1"/>
    <property type="molecule type" value="Genomic_DNA"/>
</dbReference>
<keyword evidence="16" id="KW-1185">Reference proteome</keyword>
<feature type="binding site" evidence="13">
    <location>
        <position position="458"/>
    </location>
    <ligand>
        <name>NADP(+)</name>
        <dbReference type="ChEBI" id="CHEBI:58349"/>
    </ligand>
</feature>
<feature type="binding site" evidence="12">
    <location>
        <position position="137"/>
    </location>
    <ligand>
        <name>FAD</name>
        <dbReference type="ChEBI" id="CHEBI:57692"/>
    </ligand>
</feature>
<feature type="binding site" evidence="13">
    <location>
        <begin position="252"/>
        <end position="255"/>
    </location>
    <ligand>
        <name>NADP(+)</name>
        <dbReference type="ChEBI" id="CHEBI:58349"/>
    </ligand>
</feature>
<evidence type="ECO:0000256" key="6">
    <source>
        <dbReference type="ARBA" id="ARBA00022827"/>
    </source>
</evidence>
<feature type="binding site" evidence="12">
    <location>
        <begin position="458"/>
        <end position="460"/>
    </location>
    <ligand>
        <name>FAD</name>
        <dbReference type="ChEBI" id="CHEBI:57692"/>
    </ligand>
</feature>